<evidence type="ECO:0000259" key="2">
    <source>
        <dbReference type="Pfam" id="PF14326"/>
    </source>
</evidence>
<dbReference type="Pfam" id="PF14326">
    <property type="entry name" value="DUF4384"/>
    <property type="match status" value="1"/>
</dbReference>
<sequence length="283" mass="30549">MKHVLMTLALLGGASTAVAQTITSQSIIVNPVVSPLKVNVWTAKDTTGTKTPTYIAGDRIVLNVKTTQDAYVYLFNVDQRGNINLILPNKFASGANFIKANTTKSFPGKEDKFTFDIAGPAGLNKVLAVASTDELNLDDIAQFKEDQQTGFATVTIKGGQNGLAQALSIIVKPLESKAWVTDVAQYQISATVATPPVPVVSTTTTTTSTWKSSFKSGLSLVRVYDFYANQLKGQGYESDEMTTSRLQVVGKFSLPDETTANLTVKQRPGTTMYDVVLVRKQPQ</sequence>
<dbReference type="RefSeq" id="WP_380005094.1">
    <property type="nucleotide sequence ID" value="NZ_JBHLYR010000009.1"/>
</dbReference>
<feature type="domain" description="DUF4384" evidence="2">
    <location>
        <begin position="53"/>
        <end position="133"/>
    </location>
</feature>
<evidence type="ECO:0000256" key="1">
    <source>
        <dbReference type="SAM" id="SignalP"/>
    </source>
</evidence>
<feature type="signal peptide" evidence="1">
    <location>
        <begin position="1"/>
        <end position="19"/>
    </location>
</feature>
<organism evidence="3 4">
    <name type="scientific">Deinococcus oregonensis</name>
    <dbReference type="NCBI Taxonomy" id="1805970"/>
    <lineage>
        <taxon>Bacteria</taxon>
        <taxon>Thermotogati</taxon>
        <taxon>Deinococcota</taxon>
        <taxon>Deinococci</taxon>
        <taxon>Deinococcales</taxon>
        <taxon>Deinococcaceae</taxon>
        <taxon>Deinococcus</taxon>
    </lineage>
</organism>
<dbReference type="PANTHER" id="PTHR36194:SF1">
    <property type="entry name" value="S-LAYER-LIKE PROTEIN"/>
    <property type="match status" value="1"/>
</dbReference>
<evidence type="ECO:0000313" key="3">
    <source>
        <dbReference type="EMBL" id="MFB9990802.1"/>
    </source>
</evidence>
<reference evidence="3 4" key="1">
    <citation type="submission" date="2024-09" db="EMBL/GenBank/DDBJ databases">
        <authorList>
            <person name="Sun Q."/>
            <person name="Mori K."/>
        </authorList>
    </citation>
    <scope>NUCLEOTIDE SEQUENCE [LARGE SCALE GENOMIC DNA]</scope>
    <source>
        <strain evidence="3 4">JCM 13503</strain>
    </source>
</reference>
<dbReference type="InterPro" id="IPR025493">
    <property type="entry name" value="DUF4384"/>
</dbReference>
<keyword evidence="1" id="KW-0732">Signal</keyword>
<dbReference type="EMBL" id="JBHLYR010000009">
    <property type="protein sequence ID" value="MFB9990802.1"/>
    <property type="molecule type" value="Genomic_DNA"/>
</dbReference>
<comment type="caution">
    <text evidence="3">The sequence shown here is derived from an EMBL/GenBank/DDBJ whole genome shotgun (WGS) entry which is preliminary data.</text>
</comment>
<feature type="chain" id="PRO_5047144908" evidence="1">
    <location>
        <begin position="20"/>
        <end position="283"/>
    </location>
</feature>
<protein>
    <submittedName>
        <fullName evidence="3">DUF4384 domain-containing protein</fullName>
    </submittedName>
</protein>
<evidence type="ECO:0000313" key="4">
    <source>
        <dbReference type="Proteomes" id="UP001589733"/>
    </source>
</evidence>
<keyword evidence="4" id="KW-1185">Reference proteome</keyword>
<gene>
    <name evidence="3" type="ORF">ACFFLM_02210</name>
</gene>
<accession>A0ABV6AUX8</accession>
<proteinExistence type="predicted"/>
<dbReference type="PANTHER" id="PTHR36194">
    <property type="entry name" value="S-LAYER-LIKE PROTEIN"/>
    <property type="match status" value="1"/>
</dbReference>
<dbReference type="Proteomes" id="UP001589733">
    <property type="component" value="Unassembled WGS sequence"/>
</dbReference>
<name>A0ABV6AUX8_9DEIO</name>